<dbReference type="AlphaFoldDB" id="A0A507B1T5"/>
<sequence>MEDVHASAAAAAKANPDDRQGAGSQVPSVAARHVGHELPFVAPSSYLRPRPNTRAMPEAQPKPMSPLDKEQMQGLRQIRDFLKVRTSYDVLPLSFRLIILDNDLLIKRSLNILIQNSTTPDARLLGPDAEADRTASLDIVSAPIWDSHNSTFAGLLTSTDYINVIQYYCQFPDQLNQIEDFRLNRLRDIEKAIGVVPLETLSVHPMQPLYEACRQMLKTRARRIPLIDVDDETGRQTVVSVITQYRILKFIAVNNENNTVMLKKTVREISLGTYTDLATARMGNTVLDVIHLMVERNISAVPIVDKENRVRNVFEAVDVIPCIKGGVYDELESSVGDALSKRADDFPGIYTCTEEDRLDSIFDTVRKSRVHRLIVVDNESHLKGMISLSDILKYVLLHGEEDEHA</sequence>
<dbReference type="GO" id="GO:0031588">
    <property type="term" value="C:nucleotide-activated protein kinase complex"/>
    <property type="evidence" value="ECO:0007669"/>
    <property type="project" value="TreeGrafter"/>
</dbReference>
<feature type="region of interest" description="Disordered" evidence="5">
    <location>
        <begin position="41"/>
        <end position="67"/>
    </location>
</feature>
<dbReference type="SMART" id="SM00116">
    <property type="entry name" value="CBS"/>
    <property type="match status" value="3"/>
</dbReference>
<dbReference type="STRING" id="1093900.A0A507B1T5"/>
<dbReference type="GO" id="GO:0019901">
    <property type="term" value="F:protein kinase binding"/>
    <property type="evidence" value="ECO:0007669"/>
    <property type="project" value="TreeGrafter"/>
</dbReference>
<keyword evidence="2" id="KW-0677">Repeat</keyword>
<gene>
    <name evidence="7" type="ORF">E0L32_008144</name>
</gene>
<comment type="similarity">
    <text evidence="1">Belongs to the 5'-AMP-activated protein kinase gamma subunit family.</text>
</comment>
<dbReference type="InterPro" id="IPR000644">
    <property type="entry name" value="CBS_dom"/>
</dbReference>
<evidence type="ECO:0000256" key="2">
    <source>
        <dbReference type="ARBA" id="ARBA00022737"/>
    </source>
</evidence>
<evidence type="ECO:0000313" key="7">
    <source>
        <dbReference type="EMBL" id="TPX10938.1"/>
    </source>
</evidence>
<proteinExistence type="inferred from homology"/>
<dbReference type="CDD" id="cd04641">
    <property type="entry name" value="CBS_euAMPK_gamma-like_repeat2"/>
    <property type="match status" value="1"/>
</dbReference>
<dbReference type="PANTHER" id="PTHR13780">
    <property type="entry name" value="AMP-ACTIVATED PROTEIN KINASE, GAMMA REGULATORY SUBUNIT"/>
    <property type="match status" value="1"/>
</dbReference>
<dbReference type="Gene3D" id="3.10.580.10">
    <property type="entry name" value="CBS-domain"/>
    <property type="match status" value="2"/>
</dbReference>
<dbReference type="GO" id="GO:0005737">
    <property type="term" value="C:cytoplasm"/>
    <property type="evidence" value="ECO:0007669"/>
    <property type="project" value="TreeGrafter"/>
</dbReference>
<dbReference type="InterPro" id="IPR046342">
    <property type="entry name" value="CBS_dom_sf"/>
</dbReference>
<feature type="domain" description="CBS" evidence="6">
    <location>
        <begin position="273"/>
        <end position="330"/>
    </location>
</feature>
<keyword evidence="8" id="KW-1185">Reference proteome</keyword>
<dbReference type="OrthoDB" id="286637at2759"/>
<dbReference type="InterPro" id="IPR050511">
    <property type="entry name" value="AMPK_gamma/SDS23_families"/>
</dbReference>
<organism evidence="7 8">
    <name type="scientific">Thyridium curvatum</name>
    <dbReference type="NCBI Taxonomy" id="1093900"/>
    <lineage>
        <taxon>Eukaryota</taxon>
        <taxon>Fungi</taxon>
        <taxon>Dikarya</taxon>
        <taxon>Ascomycota</taxon>
        <taxon>Pezizomycotina</taxon>
        <taxon>Sordariomycetes</taxon>
        <taxon>Sordariomycetidae</taxon>
        <taxon>Thyridiales</taxon>
        <taxon>Thyridiaceae</taxon>
        <taxon>Thyridium</taxon>
    </lineage>
</organism>
<evidence type="ECO:0000256" key="4">
    <source>
        <dbReference type="PROSITE-ProRule" id="PRU00703"/>
    </source>
</evidence>
<evidence type="ECO:0000256" key="5">
    <source>
        <dbReference type="SAM" id="MobiDB-lite"/>
    </source>
</evidence>
<dbReference type="FunCoup" id="A0A507B1T5">
    <property type="interactions" value="417"/>
</dbReference>
<dbReference type="Pfam" id="PF00571">
    <property type="entry name" value="CBS"/>
    <property type="match status" value="3"/>
</dbReference>
<dbReference type="GO" id="GO:0005634">
    <property type="term" value="C:nucleus"/>
    <property type="evidence" value="ECO:0007669"/>
    <property type="project" value="TreeGrafter"/>
</dbReference>
<evidence type="ECO:0000256" key="1">
    <source>
        <dbReference type="ARBA" id="ARBA00006750"/>
    </source>
</evidence>
<dbReference type="Proteomes" id="UP000319257">
    <property type="component" value="Unassembled WGS sequence"/>
</dbReference>
<feature type="compositionally biased region" description="Low complexity" evidence="5">
    <location>
        <begin position="1"/>
        <end position="14"/>
    </location>
</feature>
<dbReference type="RefSeq" id="XP_030992649.1">
    <property type="nucleotide sequence ID" value="XM_031142966.1"/>
</dbReference>
<dbReference type="GO" id="GO:0019887">
    <property type="term" value="F:protein kinase regulator activity"/>
    <property type="evidence" value="ECO:0007669"/>
    <property type="project" value="TreeGrafter"/>
</dbReference>
<dbReference type="PROSITE" id="PS51371">
    <property type="entry name" value="CBS"/>
    <property type="match status" value="3"/>
</dbReference>
<dbReference type="InParanoid" id="A0A507B1T5"/>
<dbReference type="SUPFAM" id="SSF54631">
    <property type="entry name" value="CBS-domain pair"/>
    <property type="match status" value="2"/>
</dbReference>
<dbReference type="PANTHER" id="PTHR13780:SF35">
    <property type="entry name" value="LD22662P"/>
    <property type="match status" value="1"/>
</dbReference>
<dbReference type="GO" id="GO:0016208">
    <property type="term" value="F:AMP binding"/>
    <property type="evidence" value="ECO:0007669"/>
    <property type="project" value="TreeGrafter"/>
</dbReference>
<feature type="domain" description="CBS" evidence="6">
    <location>
        <begin position="195"/>
        <end position="259"/>
    </location>
</feature>
<dbReference type="CDD" id="cd04618">
    <property type="entry name" value="CBS_euAMPK_gamma-like_repeat1"/>
    <property type="match status" value="1"/>
</dbReference>
<protein>
    <recommendedName>
        <fullName evidence="6">CBS domain-containing protein</fullName>
    </recommendedName>
</protein>
<comment type="caution">
    <text evidence="7">The sequence shown here is derived from an EMBL/GenBank/DDBJ whole genome shotgun (WGS) entry which is preliminary data.</text>
</comment>
<reference evidence="7 8" key="1">
    <citation type="submission" date="2019-06" db="EMBL/GenBank/DDBJ databases">
        <title>Draft genome sequence of the filamentous fungus Phialemoniopsis curvata isolated from diesel fuel.</title>
        <authorList>
            <person name="Varaljay V.A."/>
            <person name="Lyon W.J."/>
            <person name="Crouch A.L."/>
            <person name="Drake C.E."/>
            <person name="Hollomon J.M."/>
            <person name="Nadeau L.J."/>
            <person name="Nunn H.S."/>
            <person name="Stevenson B.S."/>
            <person name="Bojanowski C.L."/>
            <person name="Crookes-Goodson W.J."/>
        </authorList>
    </citation>
    <scope>NUCLEOTIDE SEQUENCE [LARGE SCALE GENOMIC DNA]</scope>
    <source>
        <strain evidence="7 8">D216</strain>
    </source>
</reference>
<keyword evidence="3 4" id="KW-0129">CBS domain</keyword>
<evidence type="ECO:0000256" key="3">
    <source>
        <dbReference type="ARBA" id="ARBA00023122"/>
    </source>
</evidence>
<dbReference type="EMBL" id="SKBQ01000052">
    <property type="protein sequence ID" value="TPX10938.1"/>
    <property type="molecule type" value="Genomic_DNA"/>
</dbReference>
<dbReference type="GeneID" id="41975591"/>
<evidence type="ECO:0000313" key="8">
    <source>
        <dbReference type="Proteomes" id="UP000319257"/>
    </source>
</evidence>
<feature type="region of interest" description="Disordered" evidence="5">
    <location>
        <begin position="1"/>
        <end position="29"/>
    </location>
</feature>
<feature type="domain" description="CBS" evidence="6">
    <location>
        <begin position="345"/>
        <end position="403"/>
    </location>
</feature>
<name>A0A507B1T5_9PEZI</name>
<evidence type="ECO:0000259" key="6">
    <source>
        <dbReference type="PROSITE" id="PS51371"/>
    </source>
</evidence>
<accession>A0A507B1T5</accession>